<proteinExistence type="predicted"/>
<evidence type="ECO:0000313" key="2">
    <source>
        <dbReference type="Proteomes" id="UP000789375"/>
    </source>
</evidence>
<keyword evidence="2" id="KW-1185">Reference proteome</keyword>
<sequence>MAKHYLDYAIELIQNDITAKGTNYDTLLAENKSKKEVSITDDIIKGYDKLKVNAQARIDNIASVQAGLGKLLTERSSISSQELKTSQELKAAKKSKENAKKNCVNGLITQFNFLHLLDPAIVFDITNYRHELRDFDNQIQGELATKDYLKIIVDALESVQSKRVLDPVEDNELREIKKYLSEKQKQPKILLTCSRLKGVLGNSSKFEAKIKAITDRVNAPSSKINKAGLVKYCKETLAKKPGITDVPNDDNDLEVVVGTIALHEIKVDSNLKAGILQKMKDYKDGKDNLILLDQTVYRDDQEFSEEGIVKFYAEELGGQDHATKKY</sequence>
<gene>
    <name evidence="1" type="ORF">FMOSSE_LOCUS2728</name>
</gene>
<reference evidence="1" key="1">
    <citation type="submission" date="2021-06" db="EMBL/GenBank/DDBJ databases">
        <authorList>
            <person name="Kallberg Y."/>
            <person name="Tangrot J."/>
            <person name="Rosling A."/>
        </authorList>
    </citation>
    <scope>NUCLEOTIDE SEQUENCE</scope>
    <source>
        <strain evidence="1">87-6 pot B 2015</strain>
    </source>
</reference>
<dbReference type="EMBL" id="CAJVPP010000370">
    <property type="protein sequence ID" value="CAG8475392.1"/>
    <property type="molecule type" value="Genomic_DNA"/>
</dbReference>
<dbReference type="Proteomes" id="UP000789375">
    <property type="component" value="Unassembled WGS sequence"/>
</dbReference>
<name>A0A9N8W5Y5_FUNMO</name>
<evidence type="ECO:0000313" key="1">
    <source>
        <dbReference type="EMBL" id="CAG8475392.1"/>
    </source>
</evidence>
<protein>
    <submittedName>
        <fullName evidence="1">6492_t:CDS:1</fullName>
    </submittedName>
</protein>
<comment type="caution">
    <text evidence="1">The sequence shown here is derived from an EMBL/GenBank/DDBJ whole genome shotgun (WGS) entry which is preliminary data.</text>
</comment>
<organism evidence="1 2">
    <name type="scientific">Funneliformis mosseae</name>
    <name type="common">Endomycorrhizal fungus</name>
    <name type="synonym">Glomus mosseae</name>
    <dbReference type="NCBI Taxonomy" id="27381"/>
    <lineage>
        <taxon>Eukaryota</taxon>
        <taxon>Fungi</taxon>
        <taxon>Fungi incertae sedis</taxon>
        <taxon>Mucoromycota</taxon>
        <taxon>Glomeromycotina</taxon>
        <taxon>Glomeromycetes</taxon>
        <taxon>Glomerales</taxon>
        <taxon>Glomeraceae</taxon>
        <taxon>Funneliformis</taxon>
    </lineage>
</organism>
<accession>A0A9N8W5Y5</accession>
<dbReference type="AlphaFoldDB" id="A0A9N8W5Y5"/>